<dbReference type="SUPFAM" id="SSF53187">
    <property type="entry name" value="Zn-dependent exopeptidases"/>
    <property type="match status" value="1"/>
</dbReference>
<sequence>MKDIYNDLSFLFNNNRGIVSDLNNDLNKRLCELIPFKKIKYKSGEKIDNWKVPLSWELIRVEVKINSLSINQKDIPLIVPFGTASFRVSGNYIDLKKFIYTLEDKPLATPYRTNYYSPKNYKICLPFKYLSCLNDEDQISINVESRTKPSNLEVLEITLEGNSKHEILFTTYNCHPGLGNDNFSGLIGLCKLYRQLSNLNNLHFTYRFAVFPETIGAIFYINYLQKNDELQNILFSSVLTCLGGKLKNYSFKESPVKSSYSEAYKNELKKEIPNIKIMPFTPDGSDERQFSSPNVGIASSSLCRNRYYEYEEYHTSLDTLEYMDICAVNESTNFIFNAIKSLDKNLRIPKSHARFGEPCLSAYDLFLHDGGSYTSKKTNSNINQKKILFTLLSIIDGKLSFEEIVKLTMSKIDSERSDVEKVLQKVIDLNIVYD</sequence>
<dbReference type="STRING" id="146891.A9601_13451"/>
<dbReference type="InterPro" id="IPR032589">
    <property type="entry name" value="DUF4910"/>
</dbReference>
<protein>
    <recommendedName>
        <fullName evidence="1">DUF4910 domain-containing protein</fullName>
    </recommendedName>
</protein>
<dbReference type="KEGG" id="pmb:A9601_13451"/>
<evidence type="ECO:0000259" key="1">
    <source>
        <dbReference type="Pfam" id="PF16254"/>
    </source>
</evidence>
<name>A2BS68_PROMS</name>
<dbReference type="HOGENOM" id="CLU_052015_0_0_3"/>
<dbReference type="OrthoDB" id="9765654at2"/>
<gene>
    <name evidence="2" type="ordered locus">A9601_13451</name>
</gene>
<dbReference type="Pfam" id="PF16254">
    <property type="entry name" value="DUF4910"/>
    <property type="match status" value="1"/>
</dbReference>
<dbReference type="Proteomes" id="UP000002590">
    <property type="component" value="Chromosome"/>
</dbReference>
<dbReference type="EMBL" id="CP000551">
    <property type="protein sequence ID" value="ABM70629.1"/>
    <property type="molecule type" value="Genomic_DNA"/>
</dbReference>
<dbReference type="Gene3D" id="3.40.630.10">
    <property type="entry name" value="Zn peptidases"/>
    <property type="match status" value="1"/>
</dbReference>
<dbReference type="eggNOG" id="COG4310">
    <property type="taxonomic scope" value="Bacteria"/>
</dbReference>
<evidence type="ECO:0000313" key="3">
    <source>
        <dbReference type="Proteomes" id="UP000002590"/>
    </source>
</evidence>
<proteinExistence type="predicted"/>
<accession>A2BS68</accession>
<dbReference type="Gene3D" id="3.50.30.90">
    <property type="match status" value="1"/>
</dbReference>
<organism evidence="2 3">
    <name type="scientific">Prochlorococcus marinus (strain AS9601)</name>
    <dbReference type="NCBI Taxonomy" id="146891"/>
    <lineage>
        <taxon>Bacteria</taxon>
        <taxon>Bacillati</taxon>
        <taxon>Cyanobacteriota</taxon>
        <taxon>Cyanophyceae</taxon>
        <taxon>Synechococcales</taxon>
        <taxon>Prochlorococcaceae</taxon>
        <taxon>Prochlorococcus</taxon>
    </lineage>
</organism>
<evidence type="ECO:0000313" key="2">
    <source>
        <dbReference type="EMBL" id="ABM70629.1"/>
    </source>
</evidence>
<reference evidence="2 3" key="1">
    <citation type="journal article" date="2007" name="PLoS Genet.">
        <title>Patterns and implications of gene gain and loss in the evolution of Prochlorococcus.</title>
        <authorList>
            <person name="Kettler G.C."/>
            <person name="Martiny A.C."/>
            <person name="Huang K."/>
            <person name="Zucker J."/>
            <person name="Coleman M.L."/>
            <person name="Rodrigue S."/>
            <person name="Chen F."/>
            <person name="Lapidus A."/>
            <person name="Ferriera S."/>
            <person name="Johnson J."/>
            <person name="Steglich C."/>
            <person name="Church G.M."/>
            <person name="Richardson P."/>
            <person name="Chisholm S.W."/>
        </authorList>
    </citation>
    <scope>NUCLEOTIDE SEQUENCE [LARGE SCALE GENOMIC DNA]</scope>
    <source>
        <strain evidence="2 3">AS9601</strain>
    </source>
</reference>
<dbReference type="RefSeq" id="WP_011818767.1">
    <property type="nucleotide sequence ID" value="NC_008816.1"/>
</dbReference>
<dbReference type="AlphaFoldDB" id="A2BS68"/>
<feature type="domain" description="DUF4910" evidence="1">
    <location>
        <begin position="8"/>
        <end position="345"/>
    </location>
</feature>